<dbReference type="Gene3D" id="3.30.200.20">
    <property type="entry name" value="Phosphorylase Kinase, domain 1"/>
    <property type="match status" value="1"/>
</dbReference>
<evidence type="ECO:0000313" key="11">
    <source>
        <dbReference type="EMBL" id="KAH7429912.1"/>
    </source>
</evidence>
<evidence type="ECO:0000256" key="5">
    <source>
        <dbReference type="ARBA" id="ARBA00022777"/>
    </source>
</evidence>
<reference evidence="11" key="1">
    <citation type="submission" date="2021-08" db="EMBL/GenBank/DDBJ databases">
        <title>WGS assembly of Ceratopteris richardii.</title>
        <authorList>
            <person name="Marchant D.B."/>
            <person name="Chen G."/>
            <person name="Jenkins J."/>
            <person name="Shu S."/>
            <person name="Leebens-Mack J."/>
            <person name="Grimwood J."/>
            <person name="Schmutz J."/>
            <person name="Soltis P."/>
            <person name="Soltis D."/>
            <person name="Chen Z.-H."/>
        </authorList>
    </citation>
    <scope>NUCLEOTIDE SEQUENCE</scope>
    <source>
        <strain evidence="11">Whitten #5841</strain>
        <tissue evidence="11">Leaf</tissue>
    </source>
</reference>
<dbReference type="Pfam" id="PF00069">
    <property type="entry name" value="Pkinase"/>
    <property type="match status" value="1"/>
</dbReference>
<evidence type="ECO:0000256" key="1">
    <source>
        <dbReference type="ARBA" id="ARBA00006234"/>
    </source>
</evidence>
<evidence type="ECO:0000256" key="9">
    <source>
        <dbReference type="RuleBase" id="RU000304"/>
    </source>
</evidence>
<evidence type="ECO:0000256" key="3">
    <source>
        <dbReference type="ARBA" id="ARBA00022679"/>
    </source>
</evidence>
<dbReference type="InterPro" id="IPR050205">
    <property type="entry name" value="CDPK_Ser/Thr_kinases"/>
</dbReference>
<keyword evidence="3" id="KW-0808">Transferase</keyword>
<keyword evidence="2 9" id="KW-0723">Serine/threonine-protein kinase</keyword>
<feature type="domain" description="Protein kinase" evidence="10">
    <location>
        <begin position="33"/>
        <end position="306"/>
    </location>
</feature>
<keyword evidence="5" id="KW-0418">Kinase</keyword>
<dbReference type="PANTHER" id="PTHR24349">
    <property type="entry name" value="SERINE/THREONINE-PROTEIN KINASE"/>
    <property type="match status" value="1"/>
</dbReference>
<evidence type="ECO:0000256" key="7">
    <source>
        <dbReference type="ARBA" id="ARBA00058225"/>
    </source>
</evidence>
<evidence type="ECO:0000313" key="12">
    <source>
        <dbReference type="Proteomes" id="UP000825935"/>
    </source>
</evidence>
<sequence>MTRDISIASPDVSSLPFTPILPFPTPSDLSALYELGPELGRGQFGVIRRCKSFSAGTFFACKSISKLHIRSLNVEKAVVREVLIMKKLSVSMNQQCNRRNGTCADPGVVRLHDVVEDSGFVHLIMDLCEGGDLFDRITRQNRYTEARAACIMRSLLEALQLCHGMGIVHRDLKPENILFLDSSDASPIKLADFGLALEFTQGQQVSGMAGSTFYVAPEVLQGLSYSTEIDMWSAGVILYVMLSGTPPFWEATEDGTFKAIQQGNLNFPPDPWAGISHYAKDLVLRMLCSDVESRLTTAQALNHPWIVKNSKRGLRAQPHRTWSGKRL</sequence>
<accession>A0A8T2U3R7</accession>
<evidence type="ECO:0000259" key="10">
    <source>
        <dbReference type="PROSITE" id="PS50011"/>
    </source>
</evidence>
<comment type="similarity">
    <text evidence="1">Belongs to the protein kinase superfamily. CAMK Ser/Thr protein kinase family. SNF1 subfamily.</text>
</comment>
<dbReference type="PROSITE" id="PS50011">
    <property type="entry name" value="PROTEIN_KINASE_DOM"/>
    <property type="match status" value="1"/>
</dbReference>
<dbReference type="SUPFAM" id="SSF56112">
    <property type="entry name" value="Protein kinase-like (PK-like)"/>
    <property type="match status" value="1"/>
</dbReference>
<evidence type="ECO:0000256" key="4">
    <source>
        <dbReference type="ARBA" id="ARBA00022741"/>
    </source>
</evidence>
<dbReference type="InterPro" id="IPR011009">
    <property type="entry name" value="Kinase-like_dom_sf"/>
</dbReference>
<proteinExistence type="inferred from homology"/>
<dbReference type="FunFam" id="1.10.510.10:FF:000571">
    <property type="entry name" value="Maternal embryonic leucine zipper kinase"/>
    <property type="match status" value="1"/>
</dbReference>
<dbReference type="GO" id="GO:0005524">
    <property type="term" value="F:ATP binding"/>
    <property type="evidence" value="ECO:0007669"/>
    <property type="project" value="UniProtKB-UniRule"/>
</dbReference>
<dbReference type="PROSITE" id="PS00107">
    <property type="entry name" value="PROTEIN_KINASE_ATP"/>
    <property type="match status" value="1"/>
</dbReference>
<keyword evidence="4 8" id="KW-0547">Nucleotide-binding</keyword>
<evidence type="ECO:0000256" key="6">
    <source>
        <dbReference type="ARBA" id="ARBA00022840"/>
    </source>
</evidence>
<dbReference type="CDD" id="cd05117">
    <property type="entry name" value="STKc_CAMK"/>
    <property type="match status" value="1"/>
</dbReference>
<gene>
    <name evidence="11" type="ORF">KP509_09G071200</name>
</gene>
<keyword evidence="6 8" id="KW-0067">ATP-binding</keyword>
<comment type="caution">
    <text evidence="11">The sequence shown here is derived from an EMBL/GenBank/DDBJ whole genome shotgun (WGS) entry which is preliminary data.</text>
</comment>
<evidence type="ECO:0000256" key="8">
    <source>
        <dbReference type="PROSITE-ProRule" id="PRU10141"/>
    </source>
</evidence>
<dbReference type="InterPro" id="IPR008271">
    <property type="entry name" value="Ser/Thr_kinase_AS"/>
</dbReference>
<dbReference type="Gene3D" id="1.10.510.10">
    <property type="entry name" value="Transferase(Phosphotransferase) domain 1"/>
    <property type="match status" value="1"/>
</dbReference>
<dbReference type="PROSITE" id="PS00108">
    <property type="entry name" value="PROTEIN_KINASE_ST"/>
    <property type="match status" value="1"/>
</dbReference>
<evidence type="ECO:0000256" key="2">
    <source>
        <dbReference type="ARBA" id="ARBA00022527"/>
    </source>
</evidence>
<organism evidence="11 12">
    <name type="scientific">Ceratopteris richardii</name>
    <name type="common">Triangle waterfern</name>
    <dbReference type="NCBI Taxonomy" id="49495"/>
    <lineage>
        <taxon>Eukaryota</taxon>
        <taxon>Viridiplantae</taxon>
        <taxon>Streptophyta</taxon>
        <taxon>Embryophyta</taxon>
        <taxon>Tracheophyta</taxon>
        <taxon>Polypodiopsida</taxon>
        <taxon>Polypodiidae</taxon>
        <taxon>Polypodiales</taxon>
        <taxon>Pteridineae</taxon>
        <taxon>Pteridaceae</taxon>
        <taxon>Parkerioideae</taxon>
        <taxon>Ceratopteris</taxon>
    </lineage>
</organism>
<comment type="function">
    <text evidence="7">CIPK serine-threonine protein kinases interact with CBL proteins. Binding of a CBL protein to the regulatory NAF domain of CIPK protein lead to the activation of the kinase in a calcium-dependent manner.</text>
</comment>
<dbReference type="OMA" id="EYMMATH"/>
<dbReference type="SMART" id="SM00220">
    <property type="entry name" value="S_TKc"/>
    <property type="match status" value="1"/>
</dbReference>
<name>A0A8T2U3R7_CERRI</name>
<keyword evidence="12" id="KW-1185">Reference proteome</keyword>
<dbReference type="InterPro" id="IPR000719">
    <property type="entry name" value="Prot_kinase_dom"/>
</dbReference>
<feature type="binding site" evidence="8">
    <location>
        <position position="62"/>
    </location>
    <ligand>
        <name>ATP</name>
        <dbReference type="ChEBI" id="CHEBI:30616"/>
    </ligand>
</feature>
<dbReference type="GO" id="GO:0004674">
    <property type="term" value="F:protein serine/threonine kinase activity"/>
    <property type="evidence" value="ECO:0007669"/>
    <property type="project" value="UniProtKB-KW"/>
</dbReference>
<dbReference type="Proteomes" id="UP000825935">
    <property type="component" value="Chromosome 9"/>
</dbReference>
<dbReference type="OrthoDB" id="40902at2759"/>
<dbReference type="AlphaFoldDB" id="A0A8T2U3R7"/>
<dbReference type="InterPro" id="IPR017441">
    <property type="entry name" value="Protein_kinase_ATP_BS"/>
</dbReference>
<dbReference type="EMBL" id="CM035414">
    <property type="protein sequence ID" value="KAH7429912.1"/>
    <property type="molecule type" value="Genomic_DNA"/>
</dbReference>
<protein>
    <recommendedName>
        <fullName evidence="10">Protein kinase domain-containing protein</fullName>
    </recommendedName>
</protein>